<dbReference type="Pfam" id="PF01370">
    <property type="entry name" value="Epimerase"/>
    <property type="match status" value="1"/>
</dbReference>
<dbReference type="OrthoDB" id="7941246at2"/>
<evidence type="ECO:0000259" key="1">
    <source>
        <dbReference type="Pfam" id="PF01370"/>
    </source>
</evidence>
<name>A0A1V4A5Q3_9ACTN</name>
<gene>
    <name evidence="2" type="ORF">B1H18_22560</name>
</gene>
<dbReference type="PANTHER" id="PTHR12126">
    <property type="entry name" value="NADH-UBIQUINONE OXIDOREDUCTASE 39 KDA SUBUNIT-RELATED"/>
    <property type="match status" value="1"/>
</dbReference>
<dbReference type="PANTHER" id="PTHR12126:SF11">
    <property type="entry name" value="NADH DEHYDROGENASE [UBIQUINONE] 1 ALPHA SUBCOMPLEX SUBUNIT 9, MITOCHONDRIAL"/>
    <property type="match status" value="1"/>
</dbReference>
<comment type="caution">
    <text evidence="2">The sequence shown here is derived from an EMBL/GenBank/DDBJ whole genome shotgun (WGS) entry which is preliminary data.</text>
</comment>
<evidence type="ECO:0000313" key="3">
    <source>
        <dbReference type="Proteomes" id="UP000190539"/>
    </source>
</evidence>
<dbReference type="InterPro" id="IPR001509">
    <property type="entry name" value="Epimerase_deHydtase"/>
</dbReference>
<accession>A0A1V4A5Q3</accession>
<dbReference type="RefSeq" id="WP_077970437.1">
    <property type="nucleotide sequence ID" value="NZ_CP045178.1"/>
</dbReference>
<dbReference type="AlphaFoldDB" id="A0A1V4A5Q3"/>
<dbReference type="SUPFAM" id="SSF51735">
    <property type="entry name" value="NAD(P)-binding Rossmann-fold domains"/>
    <property type="match status" value="1"/>
</dbReference>
<evidence type="ECO:0000313" key="2">
    <source>
        <dbReference type="EMBL" id="OON75636.1"/>
    </source>
</evidence>
<reference evidence="2 3" key="1">
    <citation type="submission" date="2017-02" db="EMBL/GenBank/DDBJ databases">
        <title>Draft Genome Sequence of Streptomyces tsukubaensis F601, a Producer of the immunosuppressant tacrolimus FK506.</title>
        <authorList>
            <person name="Zong G."/>
            <person name="Zhong C."/>
            <person name="Fu J."/>
            <person name="Qin R."/>
            <person name="Cao G."/>
        </authorList>
    </citation>
    <scope>NUCLEOTIDE SEQUENCE [LARGE SCALE GENOMIC DNA]</scope>
    <source>
        <strain evidence="2 3">F601</strain>
    </source>
</reference>
<dbReference type="GO" id="GO:0044877">
    <property type="term" value="F:protein-containing complex binding"/>
    <property type="evidence" value="ECO:0007669"/>
    <property type="project" value="TreeGrafter"/>
</dbReference>
<dbReference type="InterPro" id="IPR036291">
    <property type="entry name" value="NAD(P)-bd_dom_sf"/>
</dbReference>
<dbReference type="STRING" id="83656.B1H18_22560"/>
<dbReference type="Gene3D" id="3.40.50.720">
    <property type="entry name" value="NAD(P)-binding Rossmann-like Domain"/>
    <property type="match status" value="1"/>
</dbReference>
<keyword evidence="3" id="KW-1185">Reference proteome</keyword>
<protein>
    <submittedName>
        <fullName evidence="2">NAD-dependent epimerase</fullName>
    </submittedName>
</protein>
<dbReference type="EMBL" id="MVFC01000021">
    <property type="protein sequence ID" value="OON75636.1"/>
    <property type="molecule type" value="Genomic_DNA"/>
</dbReference>
<proteinExistence type="predicted"/>
<organism evidence="2 3">
    <name type="scientific">Streptomyces tsukubensis</name>
    <dbReference type="NCBI Taxonomy" id="83656"/>
    <lineage>
        <taxon>Bacteria</taxon>
        <taxon>Bacillati</taxon>
        <taxon>Actinomycetota</taxon>
        <taxon>Actinomycetes</taxon>
        <taxon>Kitasatosporales</taxon>
        <taxon>Streptomycetaceae</taxon>
        <taxon>Streptomyces</taxon>
    </lineage>
</organism>
<dbReference type="Proteomes" id="UP000190539">
    <property type="component" value="Unassembled WGS sequence"/>
</dbReference>
<dbReference type="InterPro" id="IPR051207">
    <property type="entry name" value="ComplexI_NDUFA9_subunit"/>
</dbReference>
<feature type="domain" description="NAD-dependent epimerase/dehydratase" evidence="1">
    <location>
        <begin position="3"/>
        <end position="210"/>
    </location>
</feature>
<sequence length="335" mass="36151">MRILLLGGTWFLGRAVADEALSRGWSVTTFNRGRSAADLAGVEAIHGDRTSPRDLERLTASGPWDVVVDTSASEMAPCQVLAGARTLSAQTGRYVYVSTVNAYTGWPDEPLTEDSPTYGAPADADRGYGADADGPTHYGIQKSGSEAAVLSQFAGRSTILRPSVILGPGEYVGRLPWWLRRAERGGTVLAPGRPDKLIQPVDVRDVAAFALDAPVGNFNVAAPLGRATMSDLLDACLQVTGRRGHLTWADDDLLTRHGVREWVELPLWRTAPGTWAVDTTRAMEAGLVCRPLPDTVADTWAWLQGGEGRVPHPRWDEHGLDPVKERAILGELVLD</sequence>